<dbReference type="EMBL" id="BLXT01004470">
    <property type="protein sequence ID" value="GFO12897.1"/>
    <property type="molecule type" value="Genomic_DNA"/>
</dbReference>
<evidence type="ECO:0000313" key="2">
    <source>
        <dbReference type="EMBL" id="GFO12897.1"/>
    </source>
</evidence>
<organism evidence="2 3">
    <name type="scientific">Plakobranchus ocellatus</name>
    <dbReference type="NCBI Taxonomy" id="259542"/>
    <lineage>
        <taxon>Eukaryota</taxon>
        <taxon>Metazoa</taxon>
        <taxon>Spiralia</taxon>
        <taxon>Lophotrochozoa</taxon>
        <taxon>Mollusca</taxon>
        <taxon>Gastropoda</taxon>
        <taxon>Heterobranchia</taxon>
        <taxon>Euthyneura</taxon>
        <taxon>Panpulmonata</taxon>
        <taxon>Sacoglossa</taxon>
        <taxon>Placobranchoidea</taxon>
        <taxon>Plakobranchidae</taxon>
        <taxon>Plakobranchus</taxon>
    </lineage>
</organism>
<sequence length="118" mass="13844">MSSPKQVPISETPEPHKSMRMPARPLCMLEVPEYTPPSGDYAELSRFLRLSTMPGHSCKDLVSEYRGSHNMDVWDGQKDLDRQAFKMRRDWLSVWGEFNVKEQRWRKAWVEKFGADKV</sequence>
<protein>
    <submittedName>
        <fullName evidence="2">Uncharacterized protein</fullName>
    </submittedName>
</protein>
<reference evidence="2 3" key="1">
    <citation type="journal article" date="2021" name="Elife">
        <title>Chloroplast acquisition without the gene transfer in kleptoplastic sea slugs, Plakobranchus ocellatus.</title>
        <authorList>
            <person name="Maeda T."/>
            <person name="Takahashi S."/>
            <person name="Yoshida T."/>
            <person name="Shimamura S."/>
            <person name="Takaki Y."/>
            <person name="Nagai Y."/>
            <person name="Toyoda A."/>
            <person name="Suzuki Y."/>
            <person name="Arimoto A."/>
            <person name="Ishii H."/>
            <person name="Satoh N."/>
            <person name="Nishiyama T."/>
            <person name="Hasebe M."/>
            <person name="Maruyama T."/>
            <person name="Minagawa J."/>
            <person name="Obokata J."/>
            <person name="Shigenobu S."/>
        </authorList>
    </citation>
    <scope>NUCLEOTIDE SEQUENCE [LARGE SCALE GENOMIC DNA]</scope>
</reference>
<accession>A0AAV4B0X1</accession>
<evidence type="ECO:0000313" key="3">
    <source>
        <dbReference type="Proteomes" id="UP000735302"/>
    </source>
</evidence>
<dbReference type="Proteomes" id="UP000735302">
    <property type="component" value="Unassembled WGS sequence"/>
</dbReference>
<dbReference type="AlphaFoldDB" id="A0AAV4B0X1"/>
<feature type="region of interest" description="Disordered" evidence="1">
    <location>
        <begin position="1"/>
        <end position="21"/>
    </location>
</feature>
<proteinExistence type="predicted"/>
<evidence type="ECO:0000256" key="1">
    <source>
        <dbReference type="SAM" id="MobiDB-lite"/>
    </source>
</evidence>
<name>A0AAV4B0X1_9GAST</name>
<keyword evidence="3" id="KW-1185">Reference proteome</keyword>
<comment type="caution">
    <text evidence="2">The sequence shown here is derived from an EMBL/GenBank/DDBJ whole genome shotgun (WGS) entry which is preliminary data.</text>
</comment>
<gene>
    <name evidence="2" type="ORF">PoB_003940200</name>
</gene>